<evidence type="ECO:0000256" key="2">
    <source>
        <dbReference type="ARBA" id="ARBA00022490"/>
    </source>
</evidence>
<dbReference type="STRING" id="147828.A0A4S2L896"/>
<dbReference type="GO" id="GO:0016226">
    <property type="term" value="P:iron-sulfur cluster assembly"/>
    <property type="evidence" value="ECO:0007669"/>
    <property type="project" value="UniProtKB-UniRule"/>
</dbReference>
<dbReference type="Gene3D" id="3.40.50.300">
    <property type="entry name" value="P-loop containing nucleotide triphosphate hydrolases"/>
    <property type="match status" value="1"/>
</dbReference>
<dbReference type="SUPFAM" id="SSF52540">
    <property type="entry name" value="P-loop containing nucleoside triphosphate hydrolases"/>
    <property type="match status" value="1"/>
</dbReference>
<dbReference type="GO" id="GO:0005524">
    <property type="term" value="F:ATP binding"/>
    <property type="evidence" value="ECO:0007669"/>
    <property type="project" value="UniProtKB-KW"/>
</dbReference>
<evidence type="ECO:0000256" key="7">
    <source>
        <dbReference type="ARBA" id="ARBA00023014"/>
    </source>
</evidence>
<keyword evidence="7 8" id="KW-0411">Iron-sulfur</keyword>
<dbReference type="OrthoDB" id="1741334at2759"/>
<dbReference type="GO" id="GO:0051539">
    <property type="term" value="F:4 iron, 4 sulfur cluster binding"/>
    <property type="evidence" value="ECO:0007669"/>
    <property type="project" value="UniProtKB-UniRule"/>
</dbReference>
<feature type="binding site" evidence="8">
    <location>
        <position position="35"/>
    </location>
    <ligand>
        <name>[4Fe-4S] cluster</name>
        <dbReference type="ChEBI" id="CHEBI:49883"/>
        <label>1</label>
    </ligand>
</feature>
<dbReference type="InterPro" id="IPR028601">
    <property type="entry name" value="NUBP1/Nbp35"/>
</dbReference>
<dbReference type="EMBL" id="SJOL01009001">
    <property type="protein sequence ID" value="TGZ59070.1"/>
    <property type="molecule type" value="Genomic_DNA"/>
</dbReference>
<dbReference type="PANTHER" id="PTHR23264">
    <property type="entry name" value="NUCLEOTIDE-BINDING PROTEIN NBP35 YEAST -RELATED"/>
    <property type="match status" value="1"/>
</dbReference>
<dbReference type="EMBL" id="SJOL01009001">
    <property type="protein sequence ID" value="TGZ59071.1"/>
    <property type="molecule type" value="Genomic_DNA"/>
</dbReference>
<evidence type="ECO:0000256" key="6">
    <source>
        <dbReference type="ARBA" id="ARBA00023004"/>
    </source>
</evidence>
<keyword evidence="6 8" id="KW-0408">Iron</keyword>
<dbReference type="InterPro" id="IPR027417">
    <property type="entry name" value="P-loop_NTPase"/>
</dbReference>
<keyword evidence="1 8" id="KW-0004">4Fe-4S</keyword>
<dbReference type="PANTHER" id="PTHR23264:SF35">
    <property type="entry name" value="CYTOSOLIC FE-S CLUSTER ASSEMBLY FACTOR NUBP1"/>
    <property type="match status" value="1"/>
</dbReference>
<evidence type="ECO:0000256" key="5">
    <source>
        <dbReference type="ARBA" id="ARBA00022840"/>
    </source>
</evidence>
<evidence type="ECO:0000313" key="9">
    <source>
        <dbReference type="EMBL" id="TGZ59071.1"/>
    </source>
</evidence>
<keyword evidence="5 8" id="KW-0067">ATP-binding</keyword>
<comment type="similarity">
    <text evidence="8">Belongs to the Mrp/NBP35 ATP-binding proteins family. NUBP1/NBP35 subfamily.</text>
</comment>
<dbReference type="InterPro" id="IPR019591">
    <property type="entry name" value="Mrp/NBP35_ATP-bd"/>
</dbReference>
<sequence>MSDVPPDAPALCPGTQSEVAGKTSACDGCPNQTACSSGQANLPLSEREPDVIANIHRRLGRIHKRILILSGKGGVGKSSLAVCLARGLCRRTKRISENYAEPVHAHCTVGLLDLDLCGPSIPCMLSCMNEKVHQSQSGWSPVFVSENLAVMSVGFLLPSPDHAVIWRGPRKNALIRQLLTDVCWTEANEDLDFLLIDTPPGTSDEHLSSVQYLQAAGCLDGALIVTTPQEVSLSDVRKEINFCQKLSVPILGVVENMTEFVCPACGHTEPIFPPTTGGAASLCSSGAGDTNRPPLLGRIPLDPRLARALDEGICPFELAEANEDSIDDSGENNLRSADPIIVTYATLIDRLLERLQSVDAKKQLPSVCLIRNGTELMPT</sequence>
<comment type="caution">
    <text evidence="9">The sequence shown here is derived from an EMBL/GenBank/DDBJ whole genome shotgun (WGS) entry which is preliminary data.</text>
</comment>
<evidence type="ECO:0000313" key="10">
    <source>
        <dbReference type="Proteomes" id="UP000308267"/>
    </source>
</evidence>
<comment type="subunit">
    <text evidence="8">Heterotetramer of 2 NUBP1 and 2 NUBP2 chains.</text>
</comment>
<comment type="cofactor">
    <cofactor evidence="8">
        <name>[4Fe-4S] cluster</name>
        <dbReference type="ChEBI" id="CHEBI:49883"/>
    </cofactor>
    <text evidence="8">Binds 4 [4Fe-4S] clusters per heterotetramer. Contains two stable clusters in the N-termini of NUBP1 and two labile, bridging clusters between subunits of the NUBP1-NUBP2 heterotetramer.</text>
</comment>
<evidence type="ECO:0000256" key="3">
    <source>
        <dbReference type="ARBA" id="ARBA00022723"/>
    </source>
</evidence>
<feature type="binding site" evidence="8">
    <location>
        <begin position="71"/>
        <end position="78"/>
    </location>
    <ligand>
        <name>ATP</name>
        <dbReference type="ChEBI" id="CHEBI:30616"/>
    </ligand>
</feature>
<keyword evidence="2 8" id="KW-0963">Cytoplasm</keyword>
<dbReference type="GO" id="GO:0005829">
    <property type="term" value="C:cytosol"/>
    <property type="evidence" value="ECO:0007669"/>
    <property type="project" value="TreeGrafter"/>
</dbReference>
<proteinExistence type="inferred from homology"/>
<keyword evidence="3 8" id="KW-0479">Metal-binding</keyword>
<evidence type="ECO:0000256" key="8">
    <source>
        <dbReference type="HAMAP-Rule" id="MF_03038"/>
    </source>
</evidence>
<feature type="binding site" evidence="8">
    <location>
        <position position="26"/>
    </location>
    <ligand>
        <name>[4Fe-4S] cluster</name>
        <dbReference type="ChEBI" id="CHEBI:49883"/>
        <label>1</label>
    </ligand>
</feature>
<feature type="binding site" evidence="8">
    <location>
        <position position="262"/>
    </location>
    <ligand>
        <name>[4Fe-4S] cluster</name>
        <dbReference type="ChEBI" id="CHEBI:49883"/>
        <label>2</label>
        <note>ligand shared with heterodimeric partner</note>
    </ligand>
</feature>
<keyword evidence="4 8" id="KW-0547">Nucleotide-binding</keyword>
<comment type="subcellular location">
    <subcellularLocation>
        <location evidence="8">Cytoplasm</location>
    </subcellularLocation>
</comment>
<gene>
    <name evidence="9" type="ORF">CRM22_009283</name>
</gene>
<comment type="function">
    <text evidence="8">Component of the cytosolic iron-sulfur (Fe/S) protein assembly (CIA) machinery. Required for maturation of extramitochondrial Fe-S proteins. The NUBP1-NUBP2 heterotetramer forms a Fe-S scaffold complex, mediating the de novo assembly of an Fe-S cluster and its transfer to target apoproteins.</text>
</comment>
<name>A0A4S2L896_OPIFE</name>
<dbReference type="GO" id="GO:0046872">
    <property type="term" value="F:metal ion binding"/>
    <property type="evidence" value="ECO:0007669"/>
    <property type="project" value="UniProtKB-KW"/>
</dbReference>
<feature type="binding site" evidence="8">
    <location>
        <position position="29"/>
    </location>
    <ligand>
        <name>[4Fe-4S] cluster</name>
        <dbReference type="ChEBI" id="CHEBI:49883"/>
        <label>1</label>
    </ligand>
</feature>
<dbReference type="InterPro" id="IPR033756">
    <property type="entry name" value="YlxH/NBP35"/>
</dbReference>
<keyword evidence="10" id="KW-1185">Reference proteome</keyword>
<dbReference type="Pfam" id="PF10609">
    <property type="entry name" value="ParA"/>
    <property type="match status" value="1"/>
</dbReference>
<accession>A0A4S2L896</accession>
<dbReference type="GO" id="GO:0140663">
    <property type="term" value="F:ATP-dependent FeS chaperone activity"/>
    <property type="evidence" value="ECO:0007669"/>
    <property type="project" value="InterPro"/>
</dbReference>
<reference evidence="9 10" key="1">
    <citation type="journal article" date="2019" name="BMC Genomics">
        <title>New insights from Opisthorchis felineus genome: update on genomics of the epidemiologically important liver flukes.</title>
        <authorList>
            <person name="Ershov N.I."/>
            <person name="Mordvinov V.A."/>
            <person name="Prokhortchouk E.B."/>
            <person name="Pakharukova M.Y."/>
            <person name="Gunbin K.V."/>
            <person name="Ustyantsev K."/>
            <person name="Genaev M.A."/>
            <person name="Blinov A.G."/>
            <person name="Mazur A."/>
            <person name="Boulygina E."/>
            <person name="Tsygankova S."/>
            <person name="Khrameeva E."/>
            <person name="Chekanov N."/>
            <person name="Fan G."/>
            <person name="Xiao A."/>
            <person name="Zhang H."/>
            <person name="Xu X."/>
            <person name="Yang H."/>
            <person name="Solovyev V."/>
            <person name="Lee S.M."/>
            <person name="Liu X."/>
            <person name="Afonnikov D.A."/>
            <person name="Skryabin K.G."/>
        </authorList>
    </citation>
    <scope>NUCLEOTIDE SEQUENCE [LARGE SCALE GENOMIC DNA]</scope>
    <source>
        <strain evidence="9">AK-0245</strain>
        <tissue evidence="9">Whole organism</tissue>
    </source>
</reference>
<feature type="binding site" evidence="8">
    <location>
        <position position="12"/>
    </location>
    <ligand>
        <name>[4Fe-4S] cluster</name>
        <dbReference type="ChEBI" id="CHEBI:49883"/>
        <label>1</label>
    </ligand>
</feature>
<evidence type="ECO:0000256" key="4">
    <source>
        <dbReference type="ARBA" id="ARBA00022741"/>
    </source>
</evidence>
<dbReference type="CDD" id="cd02037">
    <property type="entry name" value="Mrp_NBP35"/>
    <property type="match status" value="1"/>
</dbReference>
<dbReference type="HAMAP" id="MF_03038">
    <property type="entry name" value="NUBP1"/>
    <property type="match status" value="1"/>
</dbReference>
<organism evidence="9 10">
    <name type="scientific">Opisthorchis felineus</name>
    <dbReference type="NCBI Taxonomy" id="147828"/>
    <lineage>
        <taxon>Eukaryota</taxon>
        <taxon>Metazoa</taxon>
        <taxon>Spiralia</taxon>
        <taxon>Lophotrochozoa</taxon>
        <taxon>Platyhelminthes</taxon>
        <taxon>Trematoda</taxon>
        <taxon>Digenea</taxon>
        <taxon>Opisthorchiida</taxon>
        <taxon>Opisthorchiata</taxon>
        <taxon>Opisthorchiidae</taxon>
        <taxon>Opisthorchis</taxon>
    </lineage>
</organism>
<evidence type="ECO:0000256" key="1">
    <source>
        <dbReference type="ARBA" id="ARBA00022485"/>
    </source>
</evidence>
<feature type="binding site" evidence="8">
    <location>
        <position position="265"/>
    </location>
    <ligand>
        <name>[4Fe-4S] cluster</name>
        <dbReference type="ChEBI" id="CHEBI:49883"/>
        <label>2</label>
        <note>ligand shared with heterodimeric partner</note>
    </ligand>
</feature>
<dbReference type="HAMAP" id="MF_02040">
    <property type="entry name" value="Mrp_NBP35"/>
    <property type="match status" value="1"/>
</dbReference>
<protein>
    <recommendedName>
        <fullName evidence="8">Cytosolic Fe-S cluster assembly factor NUBP1 homolog</fullName>
    </recommendedName>
</protein>
<dbReference type="AlphaFoldDB" id="A0A4S2L896"/>
<dbReference type="Proteomes" id="UP000308267">
    <property type="component" value="Unassembled WGS sequence"/>
</dbReference>